<accession>A0A7S0MT78</accession>
<name>A0A7S0MT78_9CRYP</name>
<feature type="coiled-coil region" evidence="1">
    <location>
        <begin position="272"/>
        <end position="320"/>
    </location>
</feature>
<evidence type="ECO:0000313" key="3">
    <source>
        <dbReference type="EMBL" id="CAD8650673.1"/>
    </source>
</evidence>
<dbReference type="EMBL" id="HBEZ01048639">
    <property type="protein sequence ID" value="CAD8650673.1"/>
    <property type="molecule type" value="Transcribed_RNA"/>
</dbReference>
<keyword evidence="2" id="KW-1133">Transmembrane helix</keyword>
<evidence type="ECO:0000256" key="2">
    <source>
        <dbReference type="SAM" id="Phobius"/>
    </source>
</evidence>
<keyword evidence="1" id="KW-0175">Coiled coil</keyword>
<evidence type="ECO:0000256" key="1">
    <source>
        <dbReference type="SAM" id="Coils"/>
    </source>
</evidence>
<reference evidence="3" key="1">
    <citation type="submission" date="2021-01" db="EMBL/GenBank/DDBJ databases">
        <authorList>
            <person name="Corre E."/>
            <person name="Pelletier E."/>
            <person name="Niang G."/>
            <person name="Scheremetjew M."/>
            <person name="Finn R."/>
            <person name="Kale V."/>
            <person name="Holt S."/>
            <person name="Cochrane G."/>
            <person name="Meng A."/>
            <person name="Brown T."/>
            <person name="Cohen L."/>
        </authorList>
    </citation>
    <scope>NUCLEOTIDE SEQUENCE</scope>
    <source>
        <strain evidence="3">CCAP979/52</strain>
    </source>
</reference>
<protein>
    <submittedName>
        <fullName evidence="3">Uncharacterized protein</fullName>
    </submittedName>
</protein>
<dbReference type="AlphaFoldDB" id="A0A7S0MT78"/>
<organism evidence="3">
    <name type="scientific">Cryptomonas curvata</name>
    <dbReference type="NCBI Taxonomy" id="233186"/>
    <lineage>
        <taxon>Eukaryota</taxon>
        <taxon>Cryptophyceae</taxon>
        <taxon>Cryptomonadales</taxon>
        <taxon>Cryptomonadaceae</taxon>
        <taxon>Cryptomonas</taxon>
    </lineage>
</organism>
<proteinExistence type="predicted"/>
<keyword evidence="2" id="KW-0472">Membrane</keyword>
<gene>
    <name evidence="3" type="ORF">CCUR1050_LOCUS26737</name>
</gene>
<sequence>MVAARSEKASVVKVSAAALSVICFIAFVYVYGNDSANRSELLSPLQVGRYAVRAERQSADYDEKAERQIAFATDNDNAASSERDLAAKEESRARNSAYLAADMKATIDKVLEEGRDQVNQATKLKSKAGHLQEMAAGLLANAKNEKESAAAFKAKYYKTMDDYSKAVDKIDTATRQAQSILDQMNAQSLVLAQIATQYGVATNHGMDPDAAAAVALRQQLQEAQKDLAAITAQKAKADDDTGVARKLADQYQPMIIDAEKDKEDSDFHFQQFAQLTSQADSLQNRADALISRADTIDGLIQSTQLELSNKRKDFEHYKNRAQTEMAISLQAEDKEALLRKQARQARFKAALLSDKARRLRALAQKGVNNVMESTEQIAPA</sequence>
<feature type="coiled-coil region" evidence="1">
    <location>
        <begin position="213"/>
        <end position="240"/>
    </location>
</feature>
<feature type="transmembrane region" description="Helical" evidence="2">
    <location>
        <begin position="12"/>
        <end position="32"/>
    </location>
</feature>
<keyword evidence="2" id="KW-0812">Transmembrane</keyword>